<organism evidence="2 3">
    <name type="scientific">Turneriella parva (strain ATCC BAA-1111 / DSM 21527 / NCTC 11395 / H)</name>
    <name type="common">Leptospira parva</name>
    <dbReference type="NCBI Taxonomy" id="869212"/>
    <lineage>
        <taxon>Bacteria</taxon>
        <taxon>Pseudomonadati</taxon>
        <taxon>Spirochaetota</taxon>
        <taxon>Spirochaetia</taxon>
        <taxon>Leptospirales</taxon>
        <taxon>Leptospiraceae</taxon>
        <taxon>Turneriella</taxon>
    </lineage>
</organism>
<evidence type="ECO:0000256" key="1">
    <source>
        <dbReference type="SAM" id="Phobius"/>
    </source>
</evidence>
<proteinExistence type="predicted"/>
<dbReference type="HOGENOM" id="CLU_976423_0_0_12"/>
<dbReference type="RefSeq" id="WP_014802789.1">
    <property type="nucleotide sequence ID" value="NC_018020.1"/>
</dbReference>
<keyword evidence="1" id="KW-1133">Transmembrane helix</keyword>
<sequence>MNPHDRAQNLIREFVEYNEKYASQIPLAIPKGTLKTIDHYRDTYFQYLKDSEFKSNICYMLQLVEYELWQYRLFKPQFSLESALFFQLLVTQGIIIEAIVFALVANPLVVSDQSDRSKGNTDAQHANLLNVIRKRTFAAHIQQLRSMQILNEALCTELDVFRNEIRNLVHLQNWDGRLYRQIPLADYSMHLAAFDALLKQLNSEAKGDHDLNELLGYYALDGREMRGTVKFFNRNSGKGQIDSRGPHEYIPFFIDARPEQALPRRGDQVVFTLTVTEHGIRARLV</sequence>
<accession>I4B4S1</accession>
<feature type="transmembrane region" description="Helical" evidence="1">
    <location>
        <begin position="84"/>
        <end position="109"/>
    </location>
</feature>
<dbReference type="STRING" id="869212.Turpa_1630"/>
<name>I4B4S1_TURPD</name>
<reference evidence="2 3" key="1">
    <citation type="submission" date="2012-06" db="EMBL/GenBank/DDBJ databases">
        <title>The complete chromosome of genome of Turneriella parva DSM 21527.</title>
        <authorList>
            <consortium name="US DOE Joint Genome Institute (JGI-PGF)"/>
            <person name="Lucas S."/>
            <person name="Han J."/>
            <person name="Lapidus A."/>
            <person name="Bruce D."/>
            <person name="Goodwin L."/>
            <person name="Pitluck S."/>
            <person name="Peters L."/>
            <person name="Kyrpides N."/>
            <person name="Mavromatis K."/>
            <person name="Ivanova N."/>
            <person name="Mikhailova N."/>
            <person name="Chertkov O."/>
            <person name="Detter J.C."/>
            <person name="Tapia R."/>
            <person name="Han C."/>
            <person name="Land M."/>
            <person name="Hauser L."/>
            <person name="Markowitz V."/>
            <person name="Cheng J.-F."/>
            <person name="Hugenholtz P."/>
            <person name="Woyke T."/>
            <person name="Wu D."/>
            <person name="Gronow S."/>
            <person name="Wellnitz S."/>
            <person name="Brambilla E."/>
            <person name="Klenk H.-P."/>
            <person name="Eisen J.A."/>
        </authorList>
    </citation>
    <scope>NUCLEOTIDE SEQUENCE [LARGE SCALE GENOMIC DNA]</scope>
    <source>
        <strain evidence="3">ATCC BAA-1111 / DSM 21527 / NCTC 11395 / H</strain>
    </source>
</reference>
<keyword evidence="1" id="KW-0472">Membrane</keyword>
<dbReference type="EMBL" id="CP002959">
    <property type="protein sequence ID" value="AFM12278.1"/>
    <property type="molecule type" value="Genomic_DNA"/>
</dbReference>
<keyword evidence="3" id="KW-1185">Reference proteome</keyword>
<evidence type="ECO:0000313" key="2">
    <source>
        <dbReference type="EMBL" id="AFM12278.1"/>
    </source>
</evidence>
<keyword evidence="1" id="KW-0812">Transmembrane</keyword>
<gene>
    <name evidence="2" type="ordered locus">Turpa_1630</name>
</gene>
<dbReference type="AlphaFoldDB" id="I4B4S1"/>
<dbReference type="KEGG" id="tpx:Turpa_1630"/>
<evidence type="ECO:0000313" key="3">
    <source>
        <dbReference type="Proteomes" id="UP000006048"/>
    </source>
</evidence>
<protein>
    <submittedName>
        <fullName evidence="2">Uncharacterized protein</fullName>
    </submittedName>
</protein>
<dbReference type="Proteomes" id="UP000006048">
    <property type="component" value="Chromosome"/>
</dbReference>